<gene>
    <name evidence="4" type="primary">LOC107416486</name>
</gene>
<name>A0A6P3ZXR2_ZIZJJ</name>
<dbReference type="PANTHER" id="PTHR37761:SF2">
    <property type="entry name" value="OS09G0108400 PROTEIN"/>
    <property type="match status" value="1"/>
</dbReference>
<sequence>MAGLLAWAADVVGGGGGQSNDENDSISIPIVFTEDQRKYILELDQKAASLNRSIQDLRLRLPPPDISQRLPHLHAHSLASNAALALQLNAHSATREQAQLREVTLQEENVAYEKAISNCEGKIQEKVQEADLLEKKLEELEEREKSLRAELENAQTALNACRSDRTDELVGESKTTDETGQDTEESKSSMLDKLENKKKELTSLEEVVHDLEKRWAQIQEKALKQPTPAQREKTLDKQLHSLIEQLAAKQTQAEGLVSEIHIKEMELEKSNGLWRRVGNNNAEMNAARNRFGRTASDKGFASSDYVTDSNQKGLYGTRSERLMLLRSAFVLYILALHVLVFIRISF</sequence>
<evidence type="ECO:0000313" key="3">
    <source>
        <dbReference type="Proteomes" id="UP001652623"/>
    </source>
</evidence>
<dbReference type="RefSeq" id="XP_015880459.1">
    <property type="nucleotide sequence ID" value="XM_016024973.4"/>
</dbReference>
<dbReference type="Proteomes" id="UP001652623">
    <property type="component" value="Chromosome 4"/>
</dbReference>
<reference evidence="4" key="1">
    <citation type="submission" date="2025-08" db="UniProtKB">
        <authorList>
            <consortium name="RefSeq"/>
        </authorList>
    </citation>
    <scope>IDENTIFICATION</scope>
    <source>
        <tissue evidence="4">Seedling</tissue>
    </source>
</reference>
<dbReference type="AlphaFoldDB" id="A0A6P3ZXR2"/>
<keyword evidence="3" id="KW-1185">Reference proteome</keyword>
<dbReference type="GeneID" id="107416486"/>
<organism evidence="3 4">
    <name type="scientific">Ziziphus jujuba</name>
    <name type="common">Chinese jujube</name>
    <name type="synonym">Ziziphus sativa</name>
    <dbReference type="NCBI Taxonomy" id="326968"/>
    <lineage>
        <taxon>Eukaryota</taxon>
        <taxon>Viridiplantae</taxon>
        <taxon>Streptophyta</taxon>
        <taxon>Embryophyta</taxon>
        <taxon>Tracheophyta</taxon>
        <taxon>Spermatophyta</taxon>
        <taxon>Magnoliopsida</taxon>
        <taxon>eudicotyledons</taxon>
        <taxon>Gunneridae</taxon>
        <taxon>Pentapetalae</taxon>
        <taxon>rosids</taxon>
        <taxon>fabids</taxon>
        <taxon>Rosales</taxon>
        <taxon>Rhamnaceae</taxon>
        <taxon>Paliureae</taxon>
        <taxon>Ziziphus</taxon>
    </lineage>
</organism>
<evidence type="ECO:0000256" key="2">
    <source>
        <dbReference type="SAM" id="Phobius"/>
    </source>
</evidence>
<feature type="transmembrane region" description="Helical" evidence="2">
    <location>
        <begin position="324"/>
        <end position="344"/>
    </location>
</feature>
<keyword evidence="2" id="KW-0812">Transmembrane</keyword>
<accession>A0A6P3ZXR2</accession>
<keyword evidence="2" id="KW-0472">Membrane</keyword>
<dbReference type="InParanoid" id="A0A6P3ZXR2"/>
<dbReference type="PANTHER" id="PTHR37761">
    <property type="entry name" value="OS09G0108400 PROTEIN"/>
    <property type="match status" value="1"/>
</dbReference>
<keyword evidence="2" id="KW-1133">Transmembrane helix</keyword>
<feature type="region of interest" description="Disordered" evidence="1">
    <location>
        <begin position="158"/>
        <end position="194"/>
    </location>
</feature>
<protein>
    <submittedName>
        <fullName evidence="4">Uncharacterized protein LOC107416486</fullName>
    </submittedName>
</protein>
<proteinExistence type="predicted"/>
<dbReference type="KEGG" id="zju:107416486"/>
<dbReference type="FunCoup" id="A0A6P3ZXR2">
    <property type="interactions" value="1795"/>
</dbReference>
<feature type="compositionally biased region" description="Basic and acidic residues" evidence="1">
    <location>
        <begin position="184"/>
        <end position="194"/>
    </location>
</feature>
<evidence type="ECO:0000256" key="1">
    <source>
        <dbReference type="SAM" id="MobiDB-lite"/>
    </source>
</evidence>
<evidence type="ECO:0000313" key="4">
    <source>
        <dbReference type="RefSeq" id="XP_015880459.1"/>
    </source>
</evidence>